<dbReference type="Proteomes" id="UP000320042">
    <property type="component" value="Unassembled WGS sequence"/>
</dbReference>
<evidence type="ECO:0000256" key="1">
    <source>
        <dbReference type="SAM" id="SignalP"/>
    </source>
</evidence>
<proteinExistence type="predicted"/>
<keyword evidence="3" id="KW-1185">Reference proteome</keyword>
<organism evidence="2 3">
    <name type="scientific">Mucilaginibacter pallidiroseus</name>
    <dbReference type="NCBI Taxonomy" id="2599295"/>
    <lineage>
        <taxon>Bacteria</taxon>
        <taxon>Pseudomonadati</taxon>
        <taxon>Bacteroidota</taxon>
        <taxon>Sphingobacteriia</taxon>
        <taxon>Sphingobacteriales</taxon>
        <taxon>Sphingobacteriaceae</taxon>
        <taxon>Mucilaginibacter</taxon>
    </lineage>
</organism>
<dbReference type="EMBL" id="VOEJ01000005">
    <property type="protein sequence ID" value="TWR29006.1"/>
    <property type="molecule type" value="Genomic_DNA"/>
</dbReference>
<gene>
    <name evidence="2" type="ORF">FPZ43_12145</name>
</gene>
<dbReference type="PROSITE" id="PS51257">
    <property type="entry name" value="PROKAR_LIPOPROTEIN"/>
    <property type="match status" value="1"/>
</dbReference>
<dbReference type="OrthoDB" id="794403at2"/>
<sequence>MKKYFFISMLALASCAGNAKKDGDTTANAGQDTTAVVTAAETPAQNMEYCFVHTDGTSAQDTTAVHLMIDNGKVSGDMNWMPKEKDSRKGTLSGTMQGDIIKATWTFMQEGMKDTMAVEFKLSSQQLAQKALVYNKTNGRQQTDAKSDYQVIYNLDNCNRFKSK</sequence>
<protein>
    <submittedName>
        <fullName evidence="2">Uncharacterized protein</fullName>
    </submittedName>
</protein>
<feature type="chain" id="PRO_5021802261" evidence="1">
    <location>
        <begin position="20"/>
        <end position="164"/>
    </location>
</feature>
<evidence type="ECO:0000313" key="2">
    <source>
        <dbReference type="EMBL" id="TWR29006.1"/>
    </source>
</evidence>
<name>A0A563UCF3_9SPHI</name>
<comment type="caution">
    <text evidence="2">The sequence shown here is derived from an EMBL/GenBank/DDBJ whole genome shotgun (WGS) entry which is preliminary data.</text>
</comment>
<dbReference type="RefSeq" id="WP_146382190.1">
    <property type="nucleotide sequence ID" value="NZ_VOEJ01000005.1"/>
</dbReference>
<feature type="signal peptide" evidence="1">
    <location>
        <begin position="1"/>
        <end position="19"/>
    </location>
</feature>
<evidence type="ECO:0000313" key="3">
    <source>
        <dbReference type="Proteomes" id="UP000320042"/>
    </source>
</evidence>
<keyword evidence="1" id="KW-0732">Signal</keyword>
<accession>A0A563UCF3</accession>
<dbReference type="AlphaFoldDB" id="A0A563UCF3"/>
<reference evidence="2 3" key="1">
    <citation type="submission" date="2019-07" db="EMBL/GenBank/DDBJ databases">
        <authorList>
            <person name="Kim J."/>
        </authorList>
    </citation>
    <scope>NUCLEOTIDE SEQUENCE [LARGE SCALE GENOMIC DNA]</scope>
    <source>
        <strain evidence="3">dk17</strain>
    </source>
</reference>